<dbReference type="GO" id="GO:0030123">
    <property type="term" value="C:AP-3 adaptor complex"/>
    <property type="evidence" value="ECO:0007669"/>
    <property type="project" value="InterPro"/>
</dbReference>
<proteinExistence type="inferred from homology"/>
<dbReference type="GO" id="GO:0010008">
    <property type="term" value="C:endosome membrane"/>
    <property type="evidence" value="ECO:0007669"/>
    <property type="project" value="TreeGrafter"/>
</dbReference>
<evidence type="ECO:0000256" key="6">
    <source>
        <dbReference type="ARBA" id="ARBA00023136"/>
    </source>
</evidence>
<evidence type="ECO:0000256" key="3">
    <source>
        <dbReference type="ARBA" id="ARBA00022448"/>
    </source>
</evidence>
<dbReference type="InterPro" id="IPR016024">
    <property type="entry name" value="ARM-type_fold"/>
</dbReference>
<keyword evidence="6" id="KW-0472">Membrane</keyword>
<keyword evidence="5 7" id="KW-0653">Protein transport</keyword>
<protein>
    <recommendedName>
        <fullName evidence="7">AP-3 complex subunit delta</fullName>
    </recommendedName>
</protein>
<feature type="domain" description="Clathrin/coatomer adaptor adaptin-like N-terminal" evidence="9">
    <location>
        <begin position="20"/>
        <end position="598"/>
    </location>
</feature>
<dbReference type="InterPro" id="IPR017105">
    <property type="entry name" value="AP3_complex_dsu"/>
</dbReference>
<feature type="compositionally biased region" description="Basic residues" evidence="8">
    <location>
        <begin position="867"/>
        <end position="888"/>
    </location>
</feature>
<comment type="subunit">
    <text evidence="7">Adaptor protein complex 3 (AP-3) is a heterotetramer.</text>
</comment>
<evidence type="ECO:0000313" key="10">
    <source>
        <dbReference type="EMBL" id="KAF9065402.1"/>
    </source>
</evidence>
<comment type="caution">
    <text evidence="10">The sequence shown here is derived from an EMBL/GenBank/DDBJ whole genome shotgun (WGS) entry which is preliminary data.</text>
</comment>
<feature type="region of interest" description="Disordered" evidence="8">
    <location>
        <begin position="382"/>
        <end position="403"/>
    </location>
</feature>
<dbReference type="GO" id="GO:0005794">
    <property type="term" value="C:Golgi apparatus"/>
    <property type="evidence" value="ECO:0007669"/>
    <property type="project" value="UniProtKB-SubCell"/>
</dbReference>
<dbReference type="PANTHER" id="PTHR22781">
    <property type="entry name" value="DELTA ADAPTIN-RELATED"/>
    <property type="match status" value="1"/>
</dbReference>
<organism evidence="10 11">
    <name type="scientific">Rhodocollybia butyracea</name>
    <dbReference type="NCBI Taxonomy" id="206335"/>
    <lineage>
        <taxon>Eukaryota</taxon>
        <taxon>Fungi</taxon>
        <taxon>Dikarya</taxon>
        <taxon>Basidiomycota</taxon>
        <taxon>Agaricomycotina</taxon>
        <taxon>Agaricomycetes</taxon>
        <taxon>Agaricomycetidae</taxon>
        <taxon>Agaricales</taxon>
        <taxon>Marasmiineae</taxon>
        <taxon>Omphalotaceae</taxon>
        <taxon>Rhodocollybia</taxon>
    </lineage>
</organism>
<dbReference type="GO" id="GO:0006623">
    <property type="term" value="P:protein targeting to vacuole"/>
    <property type="evidence" value="ECO:0007669"/>
    <property type="project" value="TreeGrafter"/>
</dbReference>
<keyword evidence="7" id="KW-0333">Golgi apparatus</keyword>
<keyword evidence="11" id="KW-1185">Reference proteome</keyword>
<feature type="compositionally biased region" description="Polar residues" evidence="8">
    <location>
        <begin position="827"/>
        <end position="847"/>
    </location>
</feature>
<feature type="compositionally biased region" description="Low complexity" evidence="8">
    <location>
        <begin position="804"/>
        <end position="826"/>
    </location>
</feature>
<evidence type="ECO:0000256" key="1">
    <source>
        <dbReference type="ARBA" id="ARBA00004308"/>
    </source>
</evidence>
<comment type="function">
    <text evidence="7">Part of the AP-3 complex, an adaptor-related complex which is not clathrin-associated. The complex is associated with the Golgi region as well as more peripheral structures. It facilitates the budding of vesicles from the Golgi membrane.</text>
</comment>
<name>A0A9P5U486_9AGAR</name>
<dbReference type="PIRSF" id="PIRSF037092">
    <property type="entry name" value="AP3_complex_delta"/>
    <property type="match status" value="1"/>
</dbReference>
<dbReference type="InterPro" id="IPR011989">
    <property type="entry name" value="ARM-like"/>
</dbReference>
<dbReference type="PANTHER" id="PTHR22781:SF12">
    <property type="entry name" value="AP-3 COMPLEX SUBUNIT DELTA-1"/>
    <property type="match status" value="1"/>
</dbReference>
<evidence type="ECO:0000256" key="5">
    <source>
        <dbReference type="ARBA" id="ARBA00022927"/>
    </source>
</evidence>
<feature type="region of interest" description="Disordered" evidence="8">
    <location>
        <begin position="770"/>
        <end position="888"/>
    </location>
</feature>
<reference evidence="10" key="1">
    <citation type="submission" date="2020-11" db="EMBL/GenBank/DDBJ databases">
        <authorList>
            <consortium name="DOE Joint Genome Institute"/>
            <person name="Ahrendt S."/>
            <person name="Riley R."/>
            <person name="Andreopoulos W."/>
            <person name="Labutti K."/>
            <person name="Pangilinan J."/>
            <person name="Ruiz-Duenas F.J."/>
            <person name="Barrasa J.M."/>
            <person name="Sanchez-Garcia M."/>
            <person name="Camarero S."/>
            <person name="Miyauchi S."/>
            <person name="Serrano A."/>
            <person name="Linde D."/>
            <person name="Babiker R."/>
            <person name="Drula E."/>
            <person name="Ayuso-Fernandez I."/>
            <person name="Pacheco R."/>
            <person name="Padilla G."/>
            <person name="Ferreira P."/>
            <person name="Barriuso J."/>
            <person name="Kellner H."/>
            <person name="Castanera R."/>
            <person name="Alfaro M."/>
            <person name="Ramirez L."/>
            <person name="Pisabarro A.G."/>
            <person name="Kuo A."/>
            <person name="Tritt A."/>
            <person name="Lipzen A."/>
            <person name="He G."/>
            <person name="Yan M."/>
            <person name="Ng V."/>
            <person name="Cullen D."/>
            <person name="Martin F."/>
            <person name="Rosso M.-N."/>
            <person name="Henrissat B."/>
            <person name="Hibbett D."/>
            <person name="Martinez A.T."/>
            <person name="Grigoriev I.V."/>
        </authorList>
    </citation>
    <scope>NUCLEOTIDE SEQUENCE</scope>
    <source>
        <strain evidence="10">AH 40177</strain>
    </source>
</reference>
<comment type="subcellular location">
    <subcellularLocation>
        <location evidence="1">Endomembrane system</location>
    </subcellularLocation>
    <subcellularLocation>
        <location evidence="7">Golgi apparatus</location>
    </subcellularLocation>
</comment>
<sequence>MWERTLQDLIRGLRANKADESKFIAKAIEEIRQEIKSDDMVLKSGAVLKLVYLDMMGYDMGWASFHVVEVMSSPKLHLKSVGYLAAVQSFDQETDVLMLTTNLLKKDLTSSPAEIAVTLNGISHILTPDLARDLSPELLKMLTHSRPDIRKRAVLMLYKVVQRYPEVSSQVISRLKDKLEDPDAGVIAATVNVLCELTRYHPEDYLTLAPPLFHLMTTSSNNWMLIKIIKLFGTLTPYEPRLVKKLQPPITELISTTPAISLLYECVHTCIIGGMLEGSSGDSLARTCVSKLAGFIQDTDQNLKYIALLAMVKIVPTHPHLVAQYQDTILASVNDQDISIRMRALDLVSAMVDETNLQSIVQQVLSHLVSDTTSLLPTAAQSLAQHTAPTSPQSAKPSIPSPSASPAYRLTLAQRILQMCSQNTYENITNFEWYLSVLVDLAHVANVDVGAQIRDQMVDVVGRVRGARRYAVKLMFTLLSDDTMLRNAQDEGSCSEVLWAAAFICGEYCSELVDPQKLLPMLLQPEISNLTPDIIAVYIQAATKVFGFWATEVAQRWTDDDLHEIKDVVQMVIERVGPFVSSSHIEVQERAANTHQLFNFILADLNTYRPRPIETALDESTSSFANSTSSAEPHFPKSLFLIQPLFSSYELNPVAQQAQESVPVPEGLDLDAWIIKKKKGKGKGKKQHDEKENGYEYNENELITLTPQEAETETAEERERRRAERLERLRDDPYYIMDKEPPKPVPLADDIDSIPVIKLDDLPTLSEVENPRLPSLRSTAYQPSPVPYQIDRVGEMPAGATMFNSNPSSRRSTPGPGSRPGSITSRTASPAPTRMSSGLSSSITSFPQYDVVDDQPTTPTPEPVKVQSKKKKTTGTGPGKKKRTPAAS</sequence>
<feature type="compositionally biased region" description="Low complexity" evidence="8">
    <location>
        <begin position="391"/>
        <end position="403"/>
    </location>
</feature>
<keyword evidence="3 7" id="KW-0813">Transport</keyword>
<gene>
    <name evidence="10" type="ORF">BDP27DRAFT_1393572</name>
</gene>
<evidence type="ECO:0000256" key="4">
    <source>
        <dbReference type="ARBA" id="ARBA00022737"/>
    </source>
</evidence>
<dbReference type="GO" id="GO:0006896">
    <property type="term" value="P:Golgi to vacuole transport"/>
    <property type="evidence" value="ECO:0007669"/>
    <property type="project" value="TreeGrafter"/>
</dbReference>
<dbReference type="AlphaFoldDB" id="A0A9P5U486"/>
<dbReference type="Pfam" id="PF01602">
    <property type="entry name" value="Adaptin_N"/>
    <property type="match status" value="1"/>
</dbReference>
<feature type="compositionally biased region" description="Basic and acidic residues" evidence="8">
    <location>
        <begin position="715"/>
        <end position="726"/>
    </location>
</feature>
<accession>A0A9P5U486</accession>
<dbReference type="OrthoDB" id="10264595at2759"/>
<dbReference type="InterPro" id="IPR002553">
    <property type="entry name" value="Clathrin/coatomer_adapt-like_N"/>
</dbReference>
<feature type="region of interest" description="Disordered" evidence="8">
    <location>
        <begin position="707"/>
        <end position="726"/>
    </location>
</feature>
<comment type="similarity">
    <text evidence="2 7">Belongs to the adaptor complexes large subunit family.</text>
</comment>
<dbReference type="EMBL" id="JADNRY010000104">
    <property type="protein sequence ID" value="KAF9065402.1"/>
    <property type="molecule type" value="Genomic_DNA"/>
</dbReference>
<keyword evidence="4" id="KW-0677">Repeat</keyword>
<dbReference type="Proteomes" id="UP000772434">
    <property type="component" value="Unassembled WGS sequence"/>
</dbReference>
<dbReference type="SUPFAM" id="SSF48371">
    <property type="entry name" value="ARM repeat"/>
    <property type="match status" value="1"/>
</dbReference>
<evidence type="ECO:0000256" key="2">
    <source>
        <dbReference type="ARBA" id="ARBA00006613"/>
    </source>
</evidence>
<dbReference type="Gene3D" id="1.25.10.10">
    <property type="entry name" value="Leucine-rich Repeat Variant"/>
    <property type="match status" value="1"/>
</dbReference>
<evidence type="ECO:0000256" key="7">
    <source>
        <dbReference type="PIRNR" id="PIRNR037092"/>
    </source>
</evidence>
<evidence type="ECO:0000256" key="8">
    <source>
        <dbReference type="SAM" id="MobiDB-lite"/>
    </source>
</evidence>
<evidence type="ECO:0000313" key="11">
    <source>
        <dbReference type="Proteomes" id="UP000772434"/>
    </source>
</evidence>
<evidence type="ECO:0000259" key="9">
    <source>
        <dbReference type="Pfam" id="PF01602"/>
    </source>
</evidence>